<evidence type="ECO:0000313" key="2">
    <source>
        <dbReference type="Proteomes" id="UP000326903"/>
    </source>
</evidence>
<proteinExistence type="predicted"/>
<organism evidence="1 2">
    <name type="scientific">Ginsengibacter hankyongi</name>
    <dbReference type="NCBI Taxonomy" id="2607284"/>
    <lineage>
        <taxon>Bacteria</taxon>
        <taxon>Pseudomonadati</taxon>
        <taxon>Bacteroidota</taxon>
        <taxon>Chitinophagia</taxon>
        <taxon>Chitinophagales</taxon>
        <taxon>Chitinophagaceae</taxon>
        <taxon>Ginsengibacter</taxon>
    </lineage>
</organism>
<gene>
    <name evidence="1" type="ORF">FW778_17170</name>
</gene>
<keyword evidence="2" id="KW-1185">Reference proteome</keyword>
<reference evidence="1 2" key="1">
    <citation type="submission" date="2019-09" db="EMBL/GenBank/DDBJ databases">
        <title>Draft genome sequence of Ginsengibacter sp. BR5-29.</title>
        <authorList>
            <person name="Im W.-T."/>
        </authorList>
    </citation>
    <scope>NUCLEOTIDE SEQUENCE [LARGE SCALE GENOMIC DNA]</scope>
    <source>
        <strain evidence="1 2">BR5-29</strain>
    </source>
</reference>
<dbReference type="Proteomes" id="UP000326903">
    <property type="component" value="Unassembled WGS sequence"/>
</dbReference>
<dbReference type="AlphaFoldDB" id="A0A5J5ICV1"/>
<name>A0A5J5ICV1_9BACT</name>
<comment type="caution">
    <text evidence="1">The sequence shown here is derived from an EMBL/GenBank/DDBJ whole genome shotgun (WGS) entry which is preliminary data.</text>
</comment>
<dbReference type="EMBL" id="VYQF01000006">
    <property type="protein sequence ID" value="KAA9037160.1"/>
    <property type="molecule type" value="Genomic_DNA"/>
</dbReference>
<sequence>MNLTEEQKQILLNDEENRIAFEAFLEQINLDYKVYFNNQEKRKTVLDFFSYVVNQKPPAIRLRYLEQRHLDEEIRLKVVDKYRELFGNDADYQVIED</sequence>
<evidence type="ECO:0000313" key="1">
    <source>
        <dbReference type="EMBL" id="KAA9037160.1"/>
    </source>
</evidence>
<dbReference type="RefSeq" id="WP_150416080.1">
    <property type="nucleotide sequence ID" value="NZ_VYQF01000006.1"/>
</dbReference>
<protein>
    <submittedName>
        <fullName evidence="1">Uncharacterized protein</fullName>
    </submittedName>
</protein>
<accession>A0A5J5ICV1</accession>